<feature type="compositionally biased region" description="Low complexity" evidence="1">
    <location>
        <begin position="284"/>
        <end position="302"/>
    </location>
</feature>
<keyword evidence="2" id="KW-0812">Transmembrane</keyword>
<keyword evidence="2" id="KW-1133">Transmembrane helix</keyword>
<proteinExistence type="predicted"/>
<feature type="transmembrane region" description="Helical" evidence="2">
    <location>
        <begin position="55"/>
        <end position="74"/>
    </location>
</feature>
<reference evidence="3" key="1">
    <citation type="submission" date="2020-10" db="EMBL/GenBank/DDBJ databases">
        <title>High-Quality Genome Resource of Clonostachys rosea strain S41 by Oxford Nanopore Long-Read Sequencing.</title>
        <authorList>
            <person name="Wang H."/>
        </authorList>
    </citation>
    <scope>NUCLEOTIDE SEQUENCE</scope>
    <source>
        <strain evidence="3">S41</strain>
    </source>
</reference>
<keyword evidence="2" id="KW-0472">Membrane</keyword>
<feature type="compositionally biased region" description="Acidic residues" evidence="1">
    <location>
        <begin position="201"/>
        <end position="211"/>
    </location>
</feature>
<evidence type="ECO:0000313" key="3">
    <source>
        <dbReference type="EMBL" id="KAF9751138.1"/>
    </source>
</evidence>
<feature type="compositionally biased region" description="Basic and acidic residues" evidence="1">
    <location>
        <begin position="360"/>
        <end position="369"/>
    </location>
</feature>
<name>A0A8H7N8J7_BIOOC</name>
<gene>
    <name evidence="3" type="ORF">IM811_015358</name>
</gene>
<protein>
    <submittedName>
        <fullName evidence="3">Uncharacterized protein</fullName>
    </submittedName>
</protein>
<feature type="compositionally biased region" description="Low complexity" evidence="1">
    <location>
        <begin position="246"/>
        <end position="261"/>
    </location>
</feature>
<accession>A0A8H7N8J7</accession>
<feature type="compositionally biased region" description="Basic and acidic residues" evidence="1">
    <location>
        <begin position="309"/>
        <end position="324"/>
    </location>
</feature>
<feature type="compositionally biased region" description="Polar residues" evidence="1">
    <location>
        <begin position="373"/>
        <end position="386"/>
    </location>
</feature>
<feature type="compositionally biased region" description="Gly residues" evidence="1">
    <location>
        <begin position="262"/>
        <end position="272"/>
    </location>
</feature>
<evidence type="ECO:0000256" key="2">
    <source>
        <dbReference type="SAM" id="Phobius"/>
    </source>
</evidence>
<dbReference type="Proteomes" id="UP000616885">
    <property type="component" value="Unassembled WGS sequence"/>
</dbReference>
<evidence type="ECO:0000313" key="4">
    <source>
        <dbReference type="Proteomes" id="UP000616885"/>
    </source>
</evidence>
<feature type="compositionally biased region" description="Polar residues" evidence="1">
    <location>
        <begin position="341"/>
        <end position="354"/>
    </location>
</feature>
<dbReference type="EMBL" id="JADCTT010000006">
    <property type="protein sequence ID" value="KAF9751138.1"/>
    <property type="molecule type" value="Genomic_DNA"/>
</dbReference>
<comment type="caution">
    <text evidence="3">The sequence shown here is derived from an EMBL/GenBank/DDBJ whole genome shotgun (WGS) entry which is preliminary data.</text>
</comment>
<feature type="region of interest" description="Disordered" evidence="1">
    <location>
        <begin position="181"/>
        <end position="424"/>
    </location>
</feature>
<organism evidence="3 4">
    <name type="scientific">Bionectria ochroleuca</name>
    <name type="common">Gliocladium roseum</name>
    <dbReference type="NCBI Taxonomy" id="29856"/>
    <lineage>
        <taxon>Eukaryota</taxon>
        <taxon>Fungi</taxon>
        <taxon>Dikarya</taxon>
        <taxon>Ascomycota</taxon>
        <taxon>Pezizomycotina</taxon>
        <taxon>Sordariomycetes</taxon>
        <taxon>Hypocreomycetidae</taxon>
        <taxon>Hypocreales</taxon>
        <taxon>Bionectriaceae</taxon>
        <taxon>Clonostachys</taxon>
    </lineage>
</organism>
<feature type="region of interest" description="Disordered" evidence="1">
    <location>
        <begin position="1"/>
        <end position="20"/>
    </location>
</feature>
<evidence type="ECO:0000256" key="1">
    <source>
        <dbReference type="SAM" id="MobiDB-lite"/>
    </source>
</evidence>
<sequence>MMSLQISCGAGTPDSTSKRARQTAKTIFDWTYDPVNRPYHGAPNNKVPYRRPEGFPVRLVAIGALGGYIGGFFLPVGDMMLKTIDLELVPWTELHPSKGLSEREWIAKYVTPNFEAQIASGCEFELGKTWSQHGGLLALPKQGRGRSAYDLFRPDSANAFAVRDGRVVVYVHFQITEGEGSNGCTSLHSAHGSIRAREAERWEEEEEESMYDSDGPGSNFQRKRPLGRPAQQPPVQRRHVLQPHNGSSSDIDGSSGSSGDESGSGSGSGSGSDSGSDDGHDSDSGSGSLSVSDGSEGGSDLSSDSESENESRRSPSPRAVERAPVKATNRAPVRNPHELSLIQTSNQPHGTGQLLQPKPPTEHLSEPPHELSLIQTSNQPQGTDQLLQPKPHASHRVLNQSTRGRGLAQRKGPERWPLRVARLT</sequence>
<dbReference type="AlphaFoldDB" id="A0A8H7N8J7"/>